<dbReference type="AlphaFoldDB" id="A0A5C5YWU8"/>
<dbReference type="OrthoDB" id="556502at2"/>
<gene>
    <name evidence="3" type="ORF">CA13_04140</name>
</gene>
<dbReference type="EMBL" id="SJPJ01000001">
    <property type="protein sequence ID" value="TWT79017.1"/>
    <property type="molecule type" value="Genomic_DNA"/>
</dbReference>
<dbReference type="InterPro" id="IPR000073">
    <property type="entry name" value="AB_hydrolase_1"/>
</dbReference>
<dbReference type="GO" id="GO:0016787">
    <property type="term" value="F:hydrolase activity"/>
    <property type="evidence" value="ECO:0007669"/>
    <property type="project" value="UniProtKB-KW"/>
</dbReference>
<evidence type="ECO:0000256" key="1">
    <source>
        <dbReference type="SAM" id="MobiDB-lite"/>
    </source>
</evidence>
<feature type="domain" description="AB hydrolase-1" evidence="2">
    <location>
        <begin position="343"/>
        <end position="601"/>
    </location>
</feature>
<evidence type="ECO:0000313" key="3">
    <source>
        <dbReference type="EMBL" id="TWT79017.1"/>
    </source>
</evidence>
<evidence type="ECO:0000259" key="2">
    <source>
        <dbReference type="Pfam" id="PF12697"/>
    </source>
</evidence>
<organism evidence="3 4">
    <name type="scientific">Novipirellula herctigrandis</name>
    <dbReference type="NCBI Taxonomy" id="2527986"/>
    <lineage>
        <taxon>Bacteria</taxon>
        <taxon>Pseudomonadati</taxon>
        <taxon>Planctomycetota</taxon>
        <taxon>Planctomycetia</taxon>
        <taxon>Pirellulales</taxon>
        <taxon>Pirellulaceae</taxon>
        <taxon>Novipirellula</taxon>
    </lineage>
</organism>
<dbReference type="PROSITE" id="PS51257">
    <property type="entry name" value="PROKAR_LIPOPROTEIN"/>
    <property type="match status" value="1"/>
</dbReference>
<reference evidence="3 4" key="1">
    <citation type="submission" date="2019-02" db="EMBL/GenBank/DDBJ databases">
        <title>Deep-cultivation of Planctomycetes and their phenomic and genomic characterization uncovers novel biology.</title>
        <authorList>
            <person name="Wiegand S."/>
            <person name="Jogler M."/>
            <person name="Boedeker C."/>
            <person name="Pinto D."/>
            <person name="Vollmers J."/>
            <person name="Rivas-Marin E."/>
            <person name="Kohn T."/>
            <person name="Peeters S.H."/>
            <person name="Heuer A."/>
            <person name="Rast P."/>
            <person name="Oberbeckmann S."/>
            <person name="Bunk B."/>
            <person name="Jeske O."/>
            <person name="Meyerdierks A."/>
            <person name="Storesund J.E."/>
            <person name="Kallscheuer N."/>
            <person name="Luecker S."/>
            <person name="Lage O.M."/>
            <person name="Pohl T."/>
            <person name="Merkel B.J."/>
            <person name="Hornburger P."/>
            <person name="Mueller R.-W."/>
            <person name="Bruemmer F."/>
            <person name="Labrenz M."/>
            <person name="Spormann A.M."/>
            <person name="Op Den Camp H."/>
            <person name="Overmann J."/>
            <person name="Amann R."/>
            <person name="Jetten M.S.M."/>
            <person name="Mascher T."/>
            <person name="Medema M.H."/>
            <person name="Devos D.P."/>
            <person name="Kaster A.-K."/>
            <person name="Ovreas L."/>
            <person name="Rohde M."/>
            <person name="Galperin M.Y."/>
            <person name="Jogler C."/>
        </authorList>
    </citation>
    <scope>NUCLEOTIDE SEQUENCE [LARGE SCALE GENOMIC DNA]</scope>
    <source>
        <strain evidence="3 4">CA13</strain>
    </source>
</reference>
<sequence>MTRLRRRCETLFAVLLVTATGCCCGSIPRMTPAMVVAPIQAYSLEDWCTAALPNVEAKIANLEEDRCQMEIQPTAGNVTRLAEASYAIGEQLHALNDDRAVDYWARTIAFEDFAATLRKRDHDDVENVLRSIQVHRSATIRILSTAEKYGRLDPTAVLYVNGLMESTVVPVHHNGFVWDASQFQDIEVFEPPQEWTGLAPSGTEAAGNVDGYGIPVVVLTDKVENIEDGRPTRTDSFVLPRSEFAATALVYFPITLFSDVATESLGPASVVFVNPLMVAPKPRDDGSIANAGIPMAQSPAMALAYSRQESKYSPISAFLYGDNGIDEAGLWFLEPYQQDKIPLIFVHGLLSDPNTFVAMANAVRADHRLRTRYQIWAYRYPTGEEFLRSAATLREDLAIAFAQSTAVNSTNECHAPSNAVIVGHSMGGLVAKLQVIDSDDSLWRSVSNVPIEQINAPKETIDELRRAFYFQSNPHIGRIVYVATPHQGSPWASACVGRLGAKLARRQQPQLKEFEQLVANNPDAFSEKIAESLPTSLDFLRPTSRLIQSLSMIAPAPHAKTNSLIGNRCYLPFLEPSDSVVPVTSALREQDETTTLINATHTGIQTSRVAHGELVRILKLHLDELPQKGYTREHEQDISCQTATAEPIKPIDGA</sequence>
<dbReference type="SUPFAM" id="SSF53474">
    <property type="entry name" value="alpha/beta-Hydrolases"/>
    <property type="match status" value="1"/>
</dbReference>
<protein>
    <submittedName>
        <fullName evidence="3">Alpha/beta hydrolase family protein</fullName>
    </submittedName>
</protein>
<dbReference type="Gene3D" id="3.40.50.1820">
    <property type="entry name" value="alpha/beta hydrolase"/>
    <property type="match status" value="1"/>
</dbReference>
<dbReference type="RefSeq" id="WP_146394237.1">
    <property type="nucleotide sequence ID" value="NZ_SJPJ01000001.1"/>
</dbReference>
<proteinExistence type="predicted"/>
<dbReference type="InterPro" id="IPR029058">
    <property type="entry name" value="AB_hydrolase_fold"/>
</dbReference>
<feature type="region of interest" description="Disordered" evidence="1">
    <location>
        <begin position="632"/>
        <end position="654"/>
    </location>
</feature>
<dbReference type="Proteomes" id="UP000315010">
    <property type="component" value="Unassembled WGS sequence"/>
</dbReference>
<name>A0A5C5YWU8_9BACT</name>
<comment type="caution">
    <text evidence="3">The sequence shown here is derived from an EMBL/GenBank/DDBJ whole genome shotgun (WGS) entry which is preliminary data.</text>
</comment>
<keyword evidence="3" id="KW-0378">Hydrolase</keyword>
<evidence type="ECO:0000313" key="4">
    <source>
        <dbReference type="Proteomes" id="UP000315010"/>
    </source>
</evidence>
<dbReference type="Pfam" id="PF12697">
    <property type="entry name" value="Abhydrolase_6"/>
    <property type="match status" value="1"/>
</dbReference>
<keyword evidence="4" id="KW-1185">Reference proteome</keyword>
<accession>A0A5C5YWU8</accession>